<comment type="caution">
    <text evidence="1">The sequence shown here is derived from an EMBL/GenBank/DDBJ whole genome shotgun (WGS) entry which is preliminary data.</text>
</comment>
<dbReference type="EMBL" id="MU393482">
    <property type="protein sequence ID" value="KAI4864730.1"/>
    <property type="molecule type" value="Genomic_DNA"/>
</dbReference>
<keyword evidence="2" id="KW-1185">Reference proteome</keyword>
<evidence type="ECO:0000313" key="2">
    <source>
        <dbReference type="Proteomes" id="UP001497700"/>
    </source>
</evidence>
<sequence>MYGSKSTRWIELFDGDSHALNRNVQMAKIMLLGFVAGCAGLRVDEPEKRAVADREEIKTLQTEETFEFKYAGKTSIIESL</sequence>
<name>A0ACB9YZ69_9PEZI</name>
<dbReference type="Proteomes" id="UP001497700">
    <property type="component" value="Unassembled WGS sequence"/>
</dbReference>
<organism evidence="1 2">
    <name type="scientific">Hypoxylon rubiginosum</name>
    <dbReference type="NCBI Taxonomy" id="110542"/>
    <lineage>
        <taxon>Eukaryota</taxon>
        <taxon>Fungi</taxon>
        <taxon>Dikarya</taxon>
        <taxon>Ascomycota</taxon>
        <taxon>Pezizomycotina</taxon>
        <taxon>Sordariomycetes</taxon>
        <taxon>Xylariomycetidae</taxon>
        <taxon>Xylariales</taxon>
        <taxon>Hypoxylaceae</taxon>
        <taxon>Hypoxylon</taxon>
    </lineage>
</organism>
<proteinExistence type="predicted"/>
<evidence type="ECO:0000313" key="1">
    <source>
        <dbReference type="EMBL" id="KAI4864730.1"/>
    </source>
</evidence>
<gene>
    <name evidence="1" type="ORF">F4820DRAFT_448750</name>
</gene>
<reference evidence="1 2" key="1">
    <citation type="journal article" date="2022" name="New Phytol.">
        <title>Ecological generalism drives hyperdiversity of secondary metabolite gene clusters in xylarialean endophytes.</title>
        <authorList>
            <person name="Franco M.E.E."/>
            <person name="Wisecaver J.H."/>
            <person name="Arnold A.E."/>
            <person name="Ju Y.M."/>
            <person name="Slot J.C."/>
            <person name="Ahrendt S."/>
            <person name="Moore L.P."/>
            <person name="Eastman K.E."/>
            <person name="Scott K."/>
            <person name="Konkel Z."/>
            <person name="Mondo S.J."/>
            <person name="Kuo A."/>
            <person name="Hayes R.D."/>
            <person name="Haridas S."/>
            <person name="Andreopoulos B."/>
            <person name="Riley R."/>
            <person name="LaButti K."/>
            <person name="Pangilinan J."/>
            <person name="Lipzen A."/>
            <person name="Amirebrahimi M."/>
            <person name="Yan J."/>
            <person name="Adam C."/>
            <person name="Keymanesh K."/>
            <person name="Ng V."/>
            <person name="Louie K."/>
            <person name="Northen T."/>
            <person name="Drula E."/>
            <person name="Henrissat B."/>
            <person name="Hsieh H.M."/>
            <person name="Youens-Clark K."/>
            <person name="Lutzoni F."/>
            <person name="Miadlikowska J."/>
            <person name="Eastwood D.C."/>
            <person name="Hamelin R.C."/>
            <person name="Grigoriev I.V."/>
            <person name="U'Ren J.M."/>
        </authorList>
    </citation>
    <scope>NUCLEOTIDE SEQUENCE [LARGE SCALE GENOMIC DNA]</scope>
    <source>
        <strain evidence="1 2">CBS 119005</strain>
    </source>
</reference>
<protein>
    <submittedName>
        <fullName evidence="1">Uncharacterized protein</fullName>
    </submittedName>
</protein>
<accession>A0ACB9YZ69</accession>